<dbReference type="Proteomes" id="UP001149813">
    <property type="component" value="Unassembled WGS sequence"/>
</dbReference>
<evidence type="ECO:0000313" key="2">
    <source>
        <dbReference type="EMBL" id="KAJ1719493.1"/>
    </source>
</evidence>
<accession>A0A9W7XVL4</accession>
<sequence length="443" mass="47379">MKTSFAATAILAASLASAAPAGYSTTSVPGYSTTPVAEYTTTASQSEHDLRTFTNDMGYTLLYDLGNPYYAGLVAGVVGVDGIYRNDGFDYGTETGTDTWVDVNDGYRFEVDKSNPTYIVVYDSNGNPVATQTEEQNTYKSTPPPTSTPEASHYLMTLVNQDGETLLVDAGLDDAAILQGWGSGIDGVYTVGSESIPPVGSETETWVDTADGIVVIVDEANPNAYTVYDESSNPILTYDRLHPTPAPEDTNKREVAHQMHTFTNGDGDAILIDTAVSNVGVYIEGSDGVDGIYSGIPAVSPGQSQELDTWADGEGIDVVVDYANPYLYTVFESGSPVTTVQLPTPTYNPGESADEHHLRTFTNDNSDTVLVDYAVSDMAVVQNGIDGVDGIYNAYESHSDAKTSGTDTWYNDYDSVKAVIDYANPSVYTVYDYSDNPVATISS</sequence>
<comment type="caution">
    <text evidence="2">The sequence shown here is derived from an EMBL/GenBank/DDBJ whole genome shotgun (WGS) entry which is preliminary data.</text>
</comment>
<evidence type="ECO:0008006" key="4">
    <source>
        <dbReference type="Google" id="ProtNLM"/>
    </source>
</evidence>
<keyword evidence="3" id="KW-1185">Reference proteome</keyword>
<protein>
    <recommendedName>
        <fullName evidence="4">Phytase-like domain-containing protein</fullName>
    </recommendedName>
</protein>
<dbReference type="EMBL" id="JANBOJ010000389">
    <property type="protein sequence ID" value="KAJ1719493.1"/>
    <property type="molecule type" value="Genomic_DNA"/>
</dbReference>
<keyword evidence="1" id="KW-0732">Signal</keyword>
<dbReference type="AlphaFoldDB" id="A0A9W7XVL4"/>
<evidence type="ECO:0000313" key="3">
    <source>
        <dbReference type="Proteomes" id="UP001149813"/>
    </source>
</evidence>
<dbReference type="OrthoDB" id="5525053at2759"/>
<proteinExistence type="predicted"/>
<feature type="signal peptide" evidence="1">
    <location>
        <begin position="1"/>
        <end position="18"/>
    </location>
</feature>
<feature type="chain" id="PRO_5040973474" description="Phytase-like domain-containing protein" evidence="1">
    <location>
        <begin position="19"/>
        <end position="443"/>
    </location>
</feature>
<evidence type="ECO:0000256" key="1">
    <source>
        <dbReference type="SAM" id="SignalP"/>
    </source>
</evidence>
<name>A0A9W7XVL4_9FUNG</name>
<organism evidence="2 3">
    <name type="scientific">Coemansia erecta</name>
    <dbReference type="NCBI Taxonomy" id="147472"/>
    <lineage>
        <taxon>Eukaryota</taxon>
        <taxon>Fungi</taxon>
        <taxon>Fungi incertae sedis</taxon>
        <taxon>Zoopagomycota</taxon>
        <taxon>Kickxellomycotina</taxon>
        <taxon>Kickxellomycetes</taxon>
        <taxon>Kickxellales</taxon>
        <taxon>Kickxellaceae</taxon>
        <taxon>Coemansia</taxon>
    </lineage>
</organism>
<reference evidence="2" key="1">
    <citation type="submission" date="2022-07" db="EMBL/GenBank/DDBJ databases">
        <title>Phylogenomic reconstructions and comparative analyses of Kickxellomycotina fungi.</title>
        <authorList>
            <person name="Reynolds N.K."/>
            <person name="Stajich J.E."/>
            <person name="Barry K."/>
            <person name="Grigoriev I.V."/>
            <person name="Crous P."/>
            <person name="Smith M.E."/>
        </authorList>
    </citation>
    <scope>NUCLEOTIDE SEQUENCE</scope>
    <source>
        <strain evidence="2">NBRC 32514</strain>
    </source>
</reference>
<gene>
    <name evidence="2" type="ORF">LPJ53_005755</name>
</gene>